<feature type="domain" description="AB hydrolase-1" evidence="1">
    <location>
        <begin position="7"/>
        <end position="236"/>
    </location>
</feature>
<dbReference type="Proteomes" id="UP000799778">
    <property type="component" value="Unassembled WGS sequence"/>
</dbReference>
<dbReference type="PANTHER" id="PTHR37017">
    <property type="entry name" value="AB HYDROLASE-1 DOMAIN-CONTAINING PROTEIN-RELATED"/>
    <property type="match status" value="1"/>
</dbReference>
<dbReference type="RefSeq" id="XP_033377291.1">
    <property type="nucleotide sequence ID" value="XM_033525517.1"/>
</dbReference>
<dbReference type="GO" id="GO:0016787">
    <property type="term" value="F:hydrolase activity"/>
    <property type="evidence" value="ECO:0007669"/>
    <property type="project" value="UniProtKB-KW"/>
</dbReference>
<dbReference type="Gene3D" id="3.40.50.1820">
    <property type="entry name" value="alpha/beta hydrolase"/>
    <property type="match status" value="1"/>
</dbReference>
<dbReference type="GeneID" id="54282914"/>
<reference evidence="2" key="1">
    <citation type="journal article" date="2020" name="Stud. Mycol.">
        <title>101 Dothideomycetes genomes: a test case for predicting lifestyles and emergence of pathogens.</title>
        <authorList>
            <person name="Haridas S."/>
            <person name="Albert R."/>
            <person name="Binder M."/>
            <person name="Bloem J."/>
            <person name="Labutti K."/>
            <person name="Salamov A."/>
            <person name="Andreopoulos B."/>
            <person name="Baker S."/>
            <person name="Barry K."/>
            <person name="Bills G."/>
            <person name="Bluhm B."/>
            <person name="Cannon C."/>
            <person name="Castanera R."/>
            <person name="Culley D."/>
            <person name="Daum C."/>
            <person name="Ezra D."/>
            <person name="Gonzalez J."/>
            <person name="Henrissat B."/>
            <person name="Kuo A."/>
            <person name="Liang C."/>
            <person name="Lipzen A."/>
            <person name="Lutzoni F."/>
            <person name="Magnuson J."/>
            <person name="Mondo S."/>
            <person name="Nolan M."/>
            <person name="Ohm R."/>
            <person name="Pangilinan J."/>
            <person name="Park H.-J."/>
            <person name="Ramirez L."/>
            <person name="Alfaro M."/>
            <person name="Sun H."/>
            <person name="Tritt A."/>
            <person name="Yoshinaga Y."/>
            <person name="Zwiers L.-H."/>
            <person name="Turgeon B."/>
            <person name="Goodwin S."/>
            <person name="Spatafora J."/>
            <person name="Crous P."/>
            <person name="Grigoriev I."/>
        </authorList>
    </citation>
    <scope>NUCLEOTIDE SEQUENCE</scope>
    <source>
        <strain evidence="2">CBS 175.79</strain>
    </source>
</reference>
<dbReference type="InterPro" id="IPR029058">
    <property type="entry name" value="AB_hydrolase_fold"/>
</dbReference>
<dbReference type="OrthoDB" id="408373at2759"/>
<evidence type="ECO:0000313" key="2">
    <source>
        <dbReference type="EMBL" id="KAF2008952.1"/>
    </source>
</evidence>
<dbReference type="PANTHER" id="PTHR37017:SF11">
    <property type="entry name" value="ESTERASE_LIPASE_THIOESTERASE DOMAIN-CONTAINING PROTEIN"/>
    <property type="match status" value="1"/>
</dbReference>
<accession>A0A6A5X7P1</accession>
<dbReference type="EMBL" id="ML978080">
    <property type="protein sequence ID" value="KAF2008952.1"/>
    <property type="molecule type" value="Genomic_DNA"/>
</dbReference>
<name>A0A6A5X7P1_9PLEO</name>
<dbReference type="InterPro" id="IPR052897">
    <property type="entry name" value="Sec-Metab_Biosynth_Hydrolase"/>
</dbReference>
<keyword evidence="2" id="KW-0378">Hydrolase</keyword>
<sequence length="249" mass="27254">MSSKPTIVFVPGAWSGHDVFDEVRSVLASRGWQSETATNRTVGANPPTMHLQDDAAAIRAILQRLADEGKKIILAVHSYGGLVGAEAAQGFGIKQRAEQGLPGGVILFTYIASFVTPKGMSLKKMLGGQLPPWMHLENDSVTPMMPEKILFNDLEPKEANRWIAKLQPQCENSFTDEVSYEPWHDIPCAYVHAENDTALPLEIQEAMVKQLGPGTLTYRTSAGHFPFLTQPTTVVDDLEAAAEQISQKI</sequence>
<dbReference type="SUPFAM" id="SSF53474">
    <property type="entry name" value="alpha/beta-Hydrolases"/>
    <property type="match status" value="1"/>
</dbReference>
<proteinExistence type="predicted"/>
<gene>
    <name evidence="2" type="ORF">BU24DRAFT_402255</name>
</gene>
<evidence type="ECO:0000313" key="3">
    <source>
        <dbReference type="Proteomes" id="UP000799778"/>
    </source>
</evidence>
<dbReference type="AlphaFoldDB" id="A0A6A5X7P1"/>
<organism evidence="2 3">
    <name type="scientific">Aaosphaeria arxii CBS 175.79</name>
    <dbReference type="NCBI Taxonomy" id="1450172"/>
    <lineage>
        <taxon>Eukaryota</taxon>
        <taxon>Fungi</taxon>
        <taxon>Dikarya</taxon>
        <taxon>Ascomycota</taxon>
        <taxon>Pezizomycotina</taxon>
        <taxon>Dothideomycetes</taxon>
        <taxon>Pleosporomycetidae</taxon>
        <taxon>Pleosporales</taxon>
        <taxon>Pleosporales incertae sedis</taxon>
        <taxon>Aaosphaeria</taxon>
    </lineage>
</organism>
<dbReference type="InterPro" id="IPR000073">
    <property type="entry name" value="AB_hydrolase_1"/>
</dbReference>
<keyword evidence="3" id="KW-1185">Reference proteome</keyword>
<evidence type="ECO:0000259" key="1">
    <source>
        <dbReference type="Pfam" id="PF12697"/>
    </source>
</evidence>
<protein>
    <submittedName>
        <fullName evidence="2">Alpha/beta-hydrolase</fullName>
    </submittedName>
</protein>
<dbReference type="Pfam" id="PF12697">
    <property type="entry name" value="Abhydrolase_6"/>
    <property type="match status" value="1"/>
</dbReference>